<gene>
    <name evidence="1" type="ORF">SteCoe_24462</name>
</gene>
<proteinExistence type="predicted"/>
<name>A0A1R2BHF4_9CILI</name>
<dbReference type="AlphaFoldDB" id="A0A1R2BHF4"/>
<keyword evidence="2" id="KW-1185">Reference proteome</keyword>
<sequence length="806" mass="93850">MCKAKCSRCDKSDIYLKFKVPGNCQIHLFCSECYNLNLESPASCLFECTQCSNFYRSIIQPVETKCIYCSIDKSISYTCSVHNICNTCLITFPLSTIRECYKCMHLLKFTCYSCKQSKPIKTIKCPTHFVHRHCMNCYVYLMRNIKKIECKECNIFFSKPKEKTLCLICKRKILFLDDNRCSEHNLCLQCKYLLNKPIFLALHPQISNCYTCQANIKMNFGSICQNCGKQLETIRNNNLKITMLTCKFQHVFCPSCYTQNNLGNIISCKYCAFFFQNYKAAGNICLFCKRNRNNKNFFECKDCCICDFCLDFIKQNNPNRYIKSITCQEAQFGLCEILGISLDSIIEDSNHLNAPCYWEINCKKCRLIISDFKFCETHPLCGNCFIGTPYNEHNRCGKCKNIFESVCKKCFSIINDKNKRIENLACNKAIKDFYCNICFTDIKNSGVCLCKRCLELYIPAEENCCHLCKNFLKTTGIFWCSEHKICINCQFKSQYVFDIYQDLLGCAKCKQIKIVNSFMKNHQMNNANSCSDDDSIEENKFENSYQTYSSRIFKGNSNSNKNIEDSLMNYSYNHIRSVQLYSKNPAIDYATDSCKKNSEENLSESVEKVDEKIETQKKYHENYVSPVSQEKIFLEFSNPEVSQNEMKLIAIPIKTVNEENMQTKIEKVMKARSQENEKNIICCGQIVQKNECGHPICMKCLEESFAKKFDYFISLILESNLEVLNTTSWQIGCFKEECYLKTCFPFSVFEHVANRIVIERKLPEKIFTHFDLCFEGIKYYFYKCANCKYLTGNKPEEGCMWCLSIN</sequence>
<reference evidence="1 2" key="1">
    <citation type="submission" date="2016-11" db="EMBL/GenBank/DDBJ databases">
        <title>The macronuclear genome of Stentor coeruleus: a giant cell with tiny introns.</title>
        <authorList>
            <person name="Slabodnick M."/>
            <person name="Ruby J.G."/>
            <person name="Reiff S.B."/>
            <person name="Swart E.C."/>
            <person name="Gosai S."/>
            <person name="Prabakaran S."/>
            <person name="Witkowska E."/>
            <person name="Larue G.E."/>
            <person name="Fisher S."/>
            <person name="Freeman R.M."/>
            <person name="Gunawardena J."/>
            <person name="Chu W."/>
            <person name="Stover N.A."/>
            <person name="Gregory B.D."/>
            <person name="Nowacki M."/>
            <person name="Derisi J."/>
            <person name="Roy S.W."/>
            <person name="Marshall W.F."/>
            <person name="Sood P."/>
        </authorList>
    </citation>
    <scope>NUCLEOTIDE SEQUENCE [LARGE SCALE GENOMIC DNA]</scope>
    <source>
        <strain evidence="1">WM001</strain>
    </source>
</reference>
<evidence type="ECO:0000313" key="1">
    <source>
        <dbReference type="EMBL" id="OMJ76206.1"/>
    </source>
</evidence>
<dbReference type="Proteomes" id="UP000187209">
    <property type="component" value="Unassembled WGS sequence"/>
</dbReference>
<evidence type="ECO:0000313" key="2">
    <source>
        <dbReference type="Proteomes" id="UP000187209"/>
    </source>
</evidence>
<protein>
    <submittedName>
        <fullName evidence="1">Uncharacterized protein</fullName>
    </submittedName>
</protein>
<dbReference type="EMBL" id="MPUH01000644">
    <property type="protein sequence ID" value="OMJ76206.1"/>
    <property type="molecule type" value="Genomic_DNA"/>
</dbReference>
<comment type="caution">
    <text evidence="1">The sequence shown here is derived from an EMBL/GenBank/DDBJ whole genome shotgun (WGS) entry which is preliminary data.</text>
</comment>
<organism evidence="1 2">
    <name type="scientific">Stentor coeruleus</name>
    <dbReference type="NCBI Taxonomy" id="5963"/>
    <lineage>
        <taxon>Eukaryota</taxon>
        <taxon>Sar</taxon>
        <taxon>Alveolata</taxon>
        <taxon>Ciliophora</taxon>
        <taxon>Postciliodesmatophora</taxon>
        <taxon>Heterotrichea</taxon>
        <taxon>Heterotrichida</taxon>
        <taxon>Stentoridae</taxon>
        <taxon>Stentor</taxon>
    </lineage>
</organism>
<accession>A0A1R2BHF4</accession>